<dbReference type="GO" id="GO:0034703">
    <property type="term" value="C:cation channel complex"/>
    <property type="evidence" value="ECO:0007669"/>
    <property type="project" value="TreeGrafter"/>
</dbReference>
<protein>
    <recommendedName>
        <fullName evidence="2">Protein UNC80 C-terminal domain-containing protein</fullName>
    </recommendedName>
</protein>
<feature type="domain" description="Protein UNC80 C-terminal" evidence="2">
    <location>
        <begin position="1396"/>
        <end position="1526"/>
    </location>
</feature>
<gene>
    <name evidence="3" type="ORF">ONZ51_g9837</name>
</gene>
<accession>A0AAD7TKL3</accession>
<feature type="compositionally biased region" description="Pro residues" evidence="1">
    <location>
        <begin position="127"/>
        <end position="138"/>
    </location>
</feature>
<comment type="caution">
    <text evidence="3">The sequence shown here is derived from an EMBL/GenBank/DDBJ whole genome shotgun (WGS) entry which is preliminary data.</text>
</comment>
<feature type="region of interest" description="Disordered" evidence="1">
    <location>
        <begin position="2012"/>
        <end position="2036"/>
    </location>
</feature>
<keyword evidence="4" id="KW-1185">Reference proteome</keyword>
<dbReference type="GO" id="GO:0055080">
    <property type="term" value="P:monoatomic cation homeostasis"/>
    <property type="evidence" value="ECO:0007669"/>
    <property type="project" value="TreeGrafter"/>
</dbReference>
<evidence type="ECO:0000313" key="3">
    <source>
        <dbReference type="EMBL" id="KAJ8464070.1"/>
    </source>
</evidence>
<dbReference type="InterPro" id="IPR016024">
    <property type="entry name" value="ARM-type_fold"/>
</dbReference>
<feature type="region of interest" description="Disordered" evidence="1">
    <location>
        <begin position="2190"/>
        <end position="2238"/>
    </location>
</feature>
<evidence type="ECO:0000313" key="4">
    <source>
        <dbReference type="Proteomes" id="UP001215151"/>
    </source>
</evidence>
<feature type="region of interest" description="Disordered" evidence="1">
    <location>
        <begin position="1"/>
        <end position="195"/>
    </location>
</feature>
<dbReference type="EMBL" id="JAPEVG010000354">
    <property type="protein sequence ID" value="KAJ8464070.1"/>
    <property type="molecule type" value="Genomic_DNA"/>
</dbReference>
<feature type="compositionally biased region" description="Low complexity" evidence="1">
    <location>
        <begin position="1113"/>
        <end position="1127"/>
    </location>
</feature>
<evidence type="ECO:0000259" key="2">
    <source>
        <dbReference type="Pfam" id="PF20262"/>
    </source>
</evidence>
<dbReference type="PANTHER" id="PTHR31781:SF1">
    <property type="entry name" value="PROTEIN UNC-80 HOMOLOG"/>
    <property type="match status" value="1"/>
</dbReference>
<dbReference type="InterPro" id="IPR046460">
    <property type="entry name" value="UNC80_C"/>
</dbReference>
<organism evidence="3 4">
    <name type="scientific">Trametes cubensis</name>
    <dbReference type="NCBI Taxonomy" id="1111947"/>
    <lineage>
        <taxon>Eukaryota</taxon>
        <taxon>Fungi</taxon>
        <taxon>Dikarya</taxon>
        <taxon>Basidiomycota</taxon>
        <taxon>Agaricomycotina</taxon>
        <taxon>Agaricomycetes</taxon>
        <taxon>Polyporales</taxon>
        <taxon>Polyporaceae</taxon>
        <taxon>Trametes</taxon>
    </lineage>
</organism>
<evidence type="ECO:0000256" key="1">
    <source>
        <dbReference type="SAM" id="MobiDB-lite"/>
    </source>
</evidence>
<dbReference type="GO" id="GO:0005261">
    <property type="term" value="F:monoatomic cation channel activity"/>
    <property type="evidence" value="ECO:0007669"/>
    <property type="project" value="TreeGrafter"/>
</dbReference>
<feature type="region of interest" description="Disordered" evidence="1">
    <location>
        <begin position="1084"/>
        <end position="1137"/>
    </location>
</feature>
<feature type="compositionally biased region" description="Low complexity" evidence="1">
    <location>
        <begin position="2228"/>
        <end position="2238"/>
    </location>
</feature>
<feature type="compositionally biased region" description="Pro residues" evidence="1">
    <location>
        <begin position="1097"/>
        <end position="1112"/>
    </location>
</feature>
<name>A0AAD7TKL3_9APHY</name>
<feature type="compositionally biased region" description="Low complexity" evidence="1">
    <location>
        <begin position="32"/>
        <end position="45"/>
    </location>
</feature>
<dbReference type="Proteomes" id="UP001215151">
    <property type="component" value="Unassembled WGS sequence"/>
</dbReference>
<dbReference type="SUPFAM" id="SSF48371">
    <property type="entry name" value="ARM repeat"/>
    <property type="match status" value="1"/>
</dbReference>
<sequence>MSSTTKKPSGGRPLPRRLFSLESLRKQRTSSESDTASISSNTSPSHWRKQSTASSNLLALAEKIEDGDDPFADADGAWTEKGIVQSPELEDSPLGSSELTPRPGGFRNARANIPPLDLNASLGTPTTPTPDSVPPPSPSRRRWDTIRSHVLPSSSSTRSTSPPPIPTPPLDGTSAPTTPRPSTPRGYRFGQKRSMRQVVDQARDIAHDETRRLTEEIHKACFAMRFGDTSTRTKVEREPVTQNTIGSTLHLPFLAQAAGNLPAQGGAGYTRQATAGPLKRPQSVMSLGTSSRNAPSVMHIARVLTSSTSANRPKTLPCETQVLAALLVPFLGPYNYESAERATAEQNLATETFELVIRTWRTPSSEVELDRCLWCCKAASVPSDTRIRILGTLSALLFSRERTFSVETPAILQTLLQSLFSLLAVLRSSPQATAEADSVAGYIAAIKSGQSGTPLPQALEKEYGVRYKKDNDEMIREIIVAESVIGCMELGSLASRRWTLHHLVEGYWSSPDSPTTLTPLLMTMNWRKFKSFINASISLLSSTLPNSRTAAEDGDRIIHLLRTRILPEVEAMQDDTFEVANEIRSSVVRLVLELNSVRACETREWLLIYFCHWLQEGEAWKQSVEQALQNFHLMADPPEPPCAPLSDLLELIALTCPKAFFKPVFTCAASMKELTVANQLCALYVIARFYPGLWTHDPEMVSIALMTDPGSRSASTTQDGQPAKSKARFGQMVLMAELIHHLRQARQTKDPVVLAATAKFAFALEARIALLLAAKEQNTVIPASQRLLFCLLFRECRLSTRSLKPAIWLASVVNWTSSYSWGDAVDPEEEADEEEIHATLSKIAALYEQAKAGIGSGGKRRTTVVGGSSFETQGIRKSLKGGSDDSSKEVFGDRLTMLRSVMEKQKSIGLELLVTVSGLLSSNDLVRLAPMLWYRHLDDTATHVVAPTCFLVMQCAERLPDEFTGMIHDDLKNPDSAVRRKAVERVATISSWRFQLLSQEVILDRSYRRPFKLTRPPILFVPTDIGTSLFEIEEDPNDFKDSKGHVLPLELRRRLSEVGWAEERGEMDPKTRWIKTPVARLPTTQLDSLSTASDGDPGPPESPNSSPSPEPSPTRSSPRDSPLTPRDTSGATTSKAKRRPVFVATMVALFPTLSEMIKDSDFTVANTAKNLVLDLMRDDPTVLSRSVFHGISGDSASVMSAVTTLRNFLHSEAVLPPGMAHHVLNHLAGFLKSAMRHTDAINPLMGYGYTSPIIAKLAPQVSKISMRDIRRAKVDMLFVPSGSLWWDDSAPLGPMFPRGLDGSQNPFEAFPPQVVWVTMVRTAQNLLLLNMLRRNAQDVKVVRKNLSTLVLPLTFDNTQPESIPLNAYVPIKKRYRPPPNPTLTALSLTLVRSHLLLLHQVFRSTSRHLNDREELALLLDGLNRIMLAHGDDVGVVAQAMLNYLVASTRFRRLFTSGGGYTLFMPAVVKAYCDADSHPTIRAIIEFAVNRFYALHQESFIFQTCDVISNLIALPDADGATISQNVFTLFATLKSNPPLQNAEVAALSALTKIEEQEAIMVTIAERVPQAFLASVHRGSQGKNQVTVDVPDEFDSKRLGLDDLVRLFLTVIAHNPTILRAQQFLRFLLFLAPHLYHASASTRSVLRDGISALGGILLNKGASKAKGSESSSQVDELGPNAVSQSGITQASMSQSSFPSDLLAMRLDYLSLVVAFTRGGGRLSALASQRVLEIVKIILKDSRASVPRVATFLADYARSVLIRPTHPELKETVTLLTDIAPIISSYCSEIDFSGVFDVIATVASDTVFANQPAFSRVVVSQYCSAGLEACEVAASAGLLFLLPIRGSLLNLMDRALLLVGADVVAELEKREPSYEFLSGVILPLVLRMKTSVEIANDSQWAEKWRRDVYSKAWMRLLVYILTMIQRSEFARGESSRTSLSSIERRKSTDSRTTTSTFDPKPAMALVVALQILKVIMTRAEQDLSASLPGIWGQIGAILRAVLADGDASFAVPSRVGYSEPPSPTHSPKSAHFNIPDRDDNPFLTPSVGHSLAASRAQKHPRIVDYMTWSLIEWLCLRRNPLALQMRVFVQEKVATLHQELSSNSGGGITPSYNTSFASISRPRSRPVSNIFSKPRRSFLGAESNTSTPRSSTLFTTSVSLPTFDDFGMQSSTPRKAPADDGAMRQAGYMLMPSPLTPSRQAARESGPKIVHLGPVRPLSPLGDPGARRRSTSPSGRRSGLGVSRSALGIAREMAVESPLLVRMTLRRIRVAQAMLGYPHLPLATASSMDSTESGEGQEPETLVRAWSRAEALEALIQETKDLVEEWREDSELDVGDDSGILVDIEEPRSGQP</sequence>
<reference evidence="3" key="1">
    <citation type="submission" date="2022-11" db="EMBL/GenBank/DDBJ databases">
        <title>Genome Sequence of Cubamyces cubensis.</title>
        <authorList>
            <person name="Buettner E."/>
        </authorList>
    </citation>
    <scope>NUCLEOTIDE SEQUENCE</scope>
    <source>
        <strain evidence="3">MPL-01</strain>
    </source>
</reference>
<proteinExistence type="predicted"/>
<dbReference type="PANTHER" id="PTHR31781">
    <property type="entry name" value="UNC80"/>
    <property type="match status" value="1"/>
</dbReference>
<dbReference type="Pfam" id="PF20262">
    <property type="entry name" value="UNC80_C"/>
    <property type="match status" value="1"/>
</dbReference>